<dbReference type="EnsemblPlants" id="PGSC0003DMT400077772">
    <property type="protein sequence ID" value="PGSC0003DMT400077772"/>
    <property type="gene ID" value="PGSC0003DMG400030253"/>
</dbReference>
<evidence type="ECO:0000313" key="2">
    <source>
        <dbReference type="Proteomes" id="UP000011115"/>
    </source>
</evidence>
<dbReference type="Proteomes" id="UP000011115">
    <property type="component" value="Unassembled WGS sequence"/>
</dbReference>
<name>M1CYW3_SOLTU</name>
<reference evidence="1" key="2">
    <citation type="submission" date="2015-06" db="UniProtKB">
        <authorList>
            <consortium name="EnsemblPlants"/>
        </authorList>
    </citation>
    <scope>IDENTIFICATION</scope>
    <source>
        <strain evidence="1">DM1-3 516 R44</strain>
    </source>
</reference>
<reference evidence="2" key="1">
    <citation type="journal article" date="2011" name="Nature">
        <title>Genome sequence and analysis of the tuber crop potato.</title>
        <authorList>
            <consortium name="The Potato Genome Sequencing Consortium"/>
        </authorList>
    </citation>
    <scope>NUCLEOTIDE SEQUENCE [LARGE SCALE GENOMIC DNA]</scope>
    <source>
        <strain evidence="2">cv. DM1-3 516 R44</strain>
    </source>
</reference>
<dbReference type="HOGENOM" id="CLU_3054127_0_0_1"/>
<keyword evidence="2" id="KW-1185">Reference proteome</keyword>
<dbReference type="Gramene" id="PGSC0003DMT400077772">
    <property type="protein sequence ID" value="PGSC0003DMT400077772"/>
    <property type="gene ID" value="PGSC0003DMG400030253"/>
</dbReference>
<proteinExistence type="predicted"/>
<protein>
    <submittedName>
        <fullName evidence="1">Isoamylase isoform 1</fullName>
    </submittedName>
</protein>
<sequence>MGLWRPLPSWHVSALGYLVGVEWKGQFGDIFGDYLHFRLFAFRDMRTQTTGKIN</sequence>
<dbReference type="AlphaFoldDB" id="M1CYW3"/>
<organism evidence="1 2">
    <name type="scientific">Solanum tuberosum</name>
    <name type="common">Potato</name>
    <dbReference type="NCBI Taxonomy" id="4113"/>
    <lineage>
        <taxon>Eukaryota</taxon>
        <taxon>Viridiplantae</taxon>
        <taxon>Streptophyta</taxon>
        <taxon>Embryophyta</taxon>
        <taxon>Tracheophyta</taxon>
        <taxon>Spermatophyta</taxon>
        <taxon>Magnoliopsida</taxon>
        <taxon>eudicotyledons</taxon>
        <taxon>Gunneridae</taxon>
        <taxon>Pentapetalae</taxon>
        <taxon>asterids</taxon>
        <taxon>lamiids</taxon>
        <taxon>Solanales</taxon>
        <taxon>Solanaceae</taxon>
        <taxon>Solanoideae</taxon>
        <taxon>Solaneae</taxon>
        <taxon>Solanum</taxon>
    </lineage>
</organism>
<dbReference type="ExpressionAtlas" id="M1CYW3">
    <property type="expression patterns" value="baseline"/>
</dbReference>
<evidence type="ECO:0000313" key="1">
    <source>
        <dbReference type="EnsemblPlants" id="PGSC0003DMT400077772"/>
    </source>
</evidence>
<accession>M1CYW3</accession>